<dbReference type="AlphaFoldDB" id="A0A0B7FJN4"/>
<evidence type="ECO:0000313" key="2">
    <source>
        <dbReference type="Proteomes" id="UP000059188"/>
    </source>
</evidence>
<protein>
    <submittedName>
        <fullName evidence="1">YD repeat protein</fullName>
    </submittedName>
</protein>
<dbReference type="EMBL" id="LN679319">
    <property type="protein sequence ID" value="CEL56448.1"/>
    <property type="molecule type" value="Genomic_DNA"/>
</dbReference>
<gene>
    <name evidence="1" type="ORF">RSOLAG1IB_11920</name>
</gene>
<accession>A0A0B7FJN4</accession>
<sequence>MAREALIEAGVDNEALVAPIPLLDSQAQESRDLSLSDFQGHLPNESNELLGLAQINDNNAMLPPLPSLQNHSPSLRGTVRNVDRELEAAEELVRPYPFDWLLDEEPADQDFEDIHIALAEHVPYANPEEIDETRGNNIYDENLGLPDGQEELQNVGQLYQYSEEDELDNVTDENEPYDDRDPEAQYYAAFDEPELIRNAYIDAYIQKALYRTTHLAIEHQLKAARRTIAGNPNVNKDDLDNMAQTIRTVERRLGVNTDNIITTFVLCPVCKRRYSYEYINASDVDTCLNEGCQGVLYCTRRLASGSSKRTPNLTYPFASPIGWIRHLLNQAGISELMQNWRNEEGDTNLLTAPVSDIEWAQKLDPDKPLGDICDGWGWRSTQAGLERLYDPNTGSVVDHDTLEEPIRLLGQTRTSIKADQWKLASRILFVPLFLAFRDGDEIGPGLVPRGNRSSPGAKNQSFRAKLLYQQKRKYYESIAQPNECPSLESCYPSRSLRFHYRQVLRFCLAVNTLDKRSVTAAEVNFAQRMFGSLCKDYVRSNVQLSPNFHYSMHIEEWVLKTASFYNTHVWGMERANGIVSRISHNGRGKGVLEGTLMRGWWSHVTLKNLIRTLRALTNRSPADDSVIKDLLVALRGGAEHAQQRGTLMAFIAQCQTAHTRLHGLQDSTKLSKQSKLIDLKELGLYDAILEFCTTTLPDAGVFGPGMAAHRYLAPFGMVRNYSYVEHDGVRYGAFEHTSGKGYCYGYVDGRRPVRIDRILHIVFPGEPPLQTLCALVRPFRQPEVEPQFPWDAWSRNLGASSWAYGELGDVTAIHVNRFSGTFALFNISMSYGNYWVTVALDSISPEQDHDEE</sequence>
<reference evidence="1 2" key="1">
    <citation type="submission" date="2014-11" db="EMBL/GenBank/DDBJ databases">
        <authorList>
            <person name="Wibberg Daniel"/>
        </authorList>
    </citation>
    <scope>NUCLEOTIDE SEQUENCE [LARGE SCALE GENOMIC DNA]</scope>
    <source>
        <strain evidence="1">Rhizoctonia solani AG1-IB 7/3/14</strain>
    </source>
</reference>
<proteinExistence type="predicted"/>
<organism evidence="1 2">
    <name type="scientific">Thanatephorus cucumeris (strain AG1-IB / isolate 7/3/14)</name>
    <name type="common">Lettuce bottom rot fungus</name>
    <name type="synonym">Rhizoctonia solani</name>
    <dbReference type="NCBI Taxonomy" id="1108050"/>
    <lineage>
        <taxon>Eukaryota</taxon>
        <taxon>Fungi</taxon>
        <taxon>Dikarya</taxon>
        <taxon>Basidiomycota</taxon>
        <taxon>Agaricomycotina</taxon>
        <taxon>Agaricomycetes</taxon>
        <taxon>Cantharellales</taxon>
        <taxon>Ceratobasidiaceae</taxon>
        <taxon>Rhizoctonia</taxon>
        <taxon>Rhizoctonia solani AG-1</taxon>
    </lineage>
</organism>
<keyword evidence="2" id="KW-1185">Reference proteome</keyword>
<dbReference type="OrthoDB" id="3248986at2759"/>
<dbReference type="Proteomes" id="UP000059188">
    <property type="component" value="Unassembled WGS sequence"/>
</dbReference>
<evidence type="ECO:0000313" key="1">
    <source>
        <dbReference type="EMBL" id="CEL56448.1"/>
    </source>
</evidence>
<name>A0A0B7FJN4_THACB</name>